<evidence type="ECO:0000313" key="2">
    <source>
        <dbReference type="Proteomes" id="UP001438707"/>
    </source>
</evidence>
<sequence length="187" mass="18710">MSTSAPTPLPATTPSATAEAAAATDATGDAYALAADSAPAPAPTKPSAAAQRLGRHAGALLAKPVNAAVLLALVTYATVHFLQSKYPPSRLKLVAAAAFGALVYGAAALQDKDPVVALKGLRIIANDATATSNLSITRRLLAAWYITFPAVALGAACVKRLSPVTMVGVAGGLMVLPAVLKSQGITV</sequence>
<comment type="caution">
    <text evidence="1">The sequence shown here is derived from an EMBL/GenBank/DDBJ whole genome shotgun (WGS) entry which is preliminary data.</text>
</comment>
<protein>
    <submittedName>
        <fullName evidence="1">Uncharacterized protein</fullName>
    </submittedName>
</protein>
<dbReference type="Proteomes" id="UP001438707">
    <property type="component" value="Unassembled WGS sequence"/>
</dbReference>
<dbReference type="AlphaFoldDB" id="A0AAW1R0U2"/>
<name>A0AAW1R0U2_9CHLO</name>
<evidence type="ECO:0000313" key="1">
    <source>
        <dbReference type="EMBL" id="KAK9826986.1"/>
    </source>
</evidence>
<reference evidence="1 2" key="1">
    <citation type="journal article" date="2024" name="Nat. Commun.">
        <title>Phylogenomics reveals the evolutionary origins of lichenization in chlorophyte algae.</title>
        <authorList>
            <person name="Puginier C."/>
            <person name="Libourel C."/>
            <person name="Otte J."/>
            <person name="Skaloud P."/>
            <person name="Haon M."/>
            <person name="Grisel S."/>
            <person name="Petersen M."/>
            <person name="Berrin J.G."/>
            <person name="Delaux P.M."/>
            <person name="Dal Grande F."/>
            <person name="Keller J."/>
        </authorList>
    </citation>
    <scope>NUCLEOTIDE SEQUENCE [LARGE SCALE GENOMIC DNA]</scope>
    <source>
        <strain evidence="1 2">SAG 2145</strain>
    </source>
</reference>
<keyword evidence="2" id="KW-1185">Reference proteome</keyword>
<dbReference type="EMBL" id="JALJOS010000019">
    <property type="protein sequence ID" value="KAK9826986.1"/>
    <property type="molecule type" value="Genomic_DNA"/>
</dbReference>
<accession>A0AAW1R0U2</accession>
<gene>
    <name evidence="1" type="ORF">WJX74_002724</name>
</gene>
<proteinExistence type="predicted"/>
<organism evidence="1 2">
    <name type="scientific">Apatococcus lobatus</name>
    <dbReference type="NCBI Taxonomy" id="904363"/>
    <lineage>
        <taxon>Eukaryota</taxon>
        <taxon>Viridiplantae</taxon>
        <taxon>Chlorophyta</taxon>
        <taxon>core chlorophytes</taxon>
        <taxon>Trebouxiophyceae</taxon>
        <taxon>Chlorellales</taxon>
        <taxon>Chlorellaceae</taxon>
        <taxon>Apatococcus</taxon>
    </lineage>
</organism>